<keyword evidence="4" id="KW-0804">Transcription</keyword>
<dbReference type="InterPro" id="IPR005119">
    <property type="entry name" value="LysR_subst-bd"/>
</dbReference>
<dbReference type="Pfam" id="PF03466">
    <property type="entry name" value="LysR_substrate"/>
    <property type="match status" value="1"/>
</dbReference>
<dbReference type="PANTHER" id="PTHR30346">
    <property type="entry name" value="TRANSCRIPTIONAL DUAL REGULATOR HCAR-RELATED"/>
    <property type="match status" value="1"/>
</dbReference>
<gene>
    <name evidence="6" type="ORF">SAMN04490188_5289</name>
</gene>
<comment type="similarity">
    <text evidence="1">Belongs to the LysR transcriptional regulatory family.</text>
</comment>
<dbReference type="SUPFAM" id="SSF46785">
    <property type="entry name" value="Winged helix' DNA-binding domain"/>
    <property type="match status" value="1"/>
</dbReference>
<reference evidence="6 7" key="1">
    <citation type="submission" date="2016-10" db="EMBL/GenBank/DDBJ databases">
        <authorList>
            <person name="Varghese N."/>
            <person name="Submissions S."/>
        </authorList>
    </citation>
    <scope>NUCLEOTIDE SEQUENCE [LARGE SCALE GENOMIC DNA]</scope>
    <source>
        <strain evidence="6 7">BS3780</strain>
    </source>
</reference>
<name>A0ABY0ZHR9_9PSED</name>
<dbReference type="Gene3D" id="1.10.10.10">
    <property type="entry name" value="Winged helix-like DNA-binding domain superfamily/Winged helix DNA-binding domain"/>
    <property type="match status" value="1"/>
</dbReference>
<dbReference type="Pfam" id="PF00126">
    <property type="entry name" value="HTH_1"/>
    <property type="match status" value="1"/>
</dbReference>
<evidence type="ECO:0000259" key="5">
    <source>
        <dbReference type="PROSITE" id="PS50931"/>
    </source>
</evidence>
<sequence length="343" mass="37798">MFELAQLRCFTTVATELNFRRAAERLNMTQPPLSRQIQLLEHHLGVELFTRSTRSVALTAAGRAFFIEAQNLLEQAQQAAEAAKRFAKGDIGSVTISFVGSAVYEFLPKVIAEARLKQPQVKIVLAEMNTYQQHEALRARRIDLGIVRSPLLETGYATECLVREPFVLAVPAGHPLASAETVSVQDLDGQPFLMYSHAAYPPFNELLTGMLRSARVAPQFVQWLGSSLTILALVNAGMGLALVPRCATSVVFKQVVFREIDLGEGVQSELHLVWREDNDNPAFTMLLEGIRGRFGKGCEGGTTREPNIPPSVVDLGCEGACGAPHNTTWRLPRLVVIQYSIDR</sequence>
<proteinExistence type="inferred from homology"/>
<dbReference type="EMBL" id="FNTT01000002">
    <property type="protein sequence ID" value="SEE71308.1"/>
    <property type="molecule type" value="Genomic_DNA"/>
</dbReference>
<dbReference type="CDD" id="cd08447">
    <property type="entry name" value="PBP2_LTTR_aromatics_like_1"/>
    <property type="match status" value="1"/>
</dbReference>
<evidence type="ECO:0000313" key="6">
    <source>
        <dbReference type="EMBL" id="SEE71308.1"/>
    </source>
</evidence>
<organism evidence="6 7">
    <name type="scientific">Pseudomonas kilonensis</name>
    <dbReference type="NCBI Taxonomy" id="132476"/>
    <lineage>
        <taxon>Bacteria</taxon>
        <taxon>Pseudomonadati</taxon>
        <taxon>Pseudomonadota</taxon>
        <taxon>Gammaproteobacteria</taxon>
        <taxon>Pseudomonadales</taxon>
        <taxon>Pseudomonadaceae</taxon>
        <taxon>Pseudomonas</taxon>
    </lineage>
</organism>
<dbReference type="PANTHER" id="PTHR30346:SF0">
    <property type="entry name" value="HCA OPERON TRANSCRIPTIONAL ACTIVATOR HCAR"/>
    <property type="match status" value="1"/>
</dbReference>
<dbReference type="InterPro" id="IPR036388">
    <property type="entry name" value="WH-like_DNA-bd_sf"/>
</dbReference>
<dbReference type="SUPFAM" id="SSF53850">
    <property type="entry name" value="Periplasmic binding protein-like II"/>
    <property type="match status" value="1"/>
</dbReference>
<evidence type="ECO:0000256" key="3">
    <source>
        <dbReference type="ARBA" id="ARBA00023125"/>
    </source>
</evidence>
<dbReference type="InterPro" id="IPR000847">
    <property type="entry name" value="LysR_HTH_N"/>
</dbReference>
<keyword evidence="7" id="KW-1185">Reference proteome</keyword>
<evidence type="ECO:0000256" key="4">
    <source>
        <dbReference type="ARBA" id="ARBA00023163"/>
    </source>
</evidence>
<evidence type="ECO:0000256" key="2">
    <source>
        <dbReference type="ARBA" id="ARBA00023015"/>
    </source>
</evidence>
<feature type="domain" description="HTH lysR-type" evidence="5">
    <location>
        <begin position="2"/>
        <end position="59"/>
    </location>
</feature>
<dbReference type="GO" id="GO:0003677">
    <property type="term" value="F:DNA binding"/>
    <property type="evidence" value="ECO:0007669"/>
    <property type="project" value="UniProtKB-KW"/>
</dbReference>
<dbReference type="PRINTS" id="PR00039">
    <property type="entry name" value="HTHLYSR"/>
</dbReference>
<evidence type="ECO:0000256" key="1">
    <source>
        <dbReference type="ARBA" id="ARBA00009437"/>
    </source>
</evidence>
<dbReference type="Proteomes" id="UP000183915">
    <property type="component" value="Unassembled WGS sequence"/>
</dbReference>
<dbReference type="InterPro" id="IPR036390">
    <property type="entry name" value="WH_DNA-bd_sf"/>
</dbReference>
<dbReference type="PROSITE" id="PS50931">
    <property type="entry name" value="HTH_LYSR"/>
    <property type="match status" value="1"/>
</dbReference>
<keyword evidence="3 6" id="KW-0238">DNA-binding</keyword>
<evidence type="ECO:0000313" key="7">
    <source>
        <dbReference type="Proteomes" id="UP000183915"/>
    </source>
</evidence>
<accession>A0ABY0ZHR9</accession>
<protein>
    <submittedName>
        <fullName evidence="6">DNA-binding transcriptional regulator, LysR family</fullName>
    </submittedName>
</protein>
<dbReference type="Gene3D" id="3.40.190.10">
    <property type="entry name" value="Periplasmic binding protein-like II"/>
    <property type="match status" value="2"/>
</dbReference>
<comment type="caution">
    <text evidence="6">The sequence shown here is derived from an EMBL/GenBank/DDBJ whole genome shotgun (WGS) entry which is preliminary data.</text>
</comment>
<keyword evidence="2" id="KW-0805">Transcription regulation</keyword>